<keyword evidence="4" id="KW-0378">Hydrolase</keyword>
<proteinExistence type="inferred from homology"/>
<dbReference type="GO" id="GO:0004190">
    <property type="term" value="F:aspartic-type endopeptidase activity"/>
    <property type="evidence" value="ECO:0007669"/>
    <property type="project" value="UniProtKB-EC"/>
</dbReference>
<protein>
    <submittedName>
        <fullName evidence="4">Leader peptidase (Prepilin peptidase)/N-methyltransferase</fullName>
        <ecNumber evidence="4">2.1.1.-</ecNumber>
        <ecNumber evidence="4">3.4.23.43</ecNumber>
    </submittedName>
</protein>
<dbReference type="GO" id="GO:0006465">
    <property type="term" value="P:signal peptide processing"/>
    <property type="evidence" value="ECO:0007669"/>
    <property type="project" value="TreeGrafter"/>
</dbReference>
<comment type="caution">
    <text evidence="4">The sequence shown here is derived from an EMBL/GenBank/DDBJ whole genome shotgun (WGS) entry which is preliminary data.</text>
</comment>
<dbReference type="Proteomes" id="UP000587002">
    <property type="component" value="Unassembled WGS sequence"/>
</dbReference>
<dbReference type="Pfam" id="PF01478">
    <property type="entry name" value="Peptidase_A24"/>
    <property type="match status" value="1"/>
</dbReference>
<sequence>MVAVIGVLGGVVGCGAGWLGRWVLGSVRRGVVVPRPWCELAVGVAWAWVALRVAAGMPWWWAAVPLLLGWVGVLLAVCDVRAYRLPDVFTLPAYPVAAVLVGVAAVHRPGTWSGALVGALLLGGVYLLVRVLLPEAMGPGDVKLAGVLGLVVGAVSVGAVLVVMVVAALGTLAAASWRGRGAVPHGPVVLVPAWLVTAVAPGW</sequence>
<feature type="transmembrane region" description="Helical" evidence="2">
    <location>
        <begin position="59"/>
        <end position="77"/>
    </location>
</feature>
<organism evidence="4 5">
    <name type="scientific">Saccharopolyspora hordei</name>
    <dbReference type="NCBI Taxonomy" id="1838"/>
    <lineage>
        <taxon>Bacteria</taxon>
        <taxon>Bacillati</taxon>
        <taxon>Actinomycetota</taxon>
        <taxon>Actinomycetes</taxon>
        <taxon>Pseudonocardiales</taxon>
        <taxon>Pseudonocardiaceae</taxon>
        <taxon>Saccharopolyspora</taxon>
    </lineage>
</organism>
<dbReference type="InterPro" id="IPR050882">
    <property type="entry name" value="Prepilin_peptidase/N-MTase"/>
</dbReference>
<feature type="transmembrane region" description="Helical" evidence="2">
    <location>
        <begin position="112"/>
        <end position="133"/>
    </location>
</feature>
<dbReference type="GO" id="GO:0008168">
    <property type="term" value="F:methyltransferase activity"/>
    <property type="evidence" value="ECO:0007669"/>
    <property type="project" value="UniProtKB-KW"/>
</dbReference>
<gene>
    <name evidence="4" type="ORF">HNR68_002286</name>
</gene>
<keyword evidence="2" id="KW-0812">Transmembrane</keyword>
<evidence type="ECO:0000313" key="4">
    <source>
        <dbReference type="EMBL" id="NYI83656.1"/>
    </source>
</evidence>
<feature type="domain" description="Prepilin type IV endopeptidase peptidase" evidence="3">
    <location>
        <begin position="67"/>
        <end position="170"/>
    </location>
</feature>
<evidence type="ECO:0000256" key="2">
    <source>
        <dbReference type="SAM" id="Phobius"/>
    </source>
</evidence>
<dbReference type="PANTHER" id="PTHR30487:SF0">
    <property type="entry name" value="PREPILIN LEADER PEPTIDASE_N-METHYLTRANSFERASE-RELATED"/>
    <property type="match status" value="1"/>
</dbReference>
<dbReference type="InterPro" id="IPR000045">
    <property type="entry name" value="Prepilin_IV_endopep_pep"/>
</dbReference>
<dbReference type="GO" id="GO:0005886">
    <property type="term" value="C:plasma membrane"/>
    <property type="evidence" value="ECO:0007669"/>
    <property type="project" value="TreeGrafter"/>
</dbReference>
<dbReference type="AlphaFoldDB" id="A0A853AIN4"/>
<accession>A0A853AIN4</accession>
<dbReference type="GO" id="GO:0032259">
    <property type="term" value="P:methylation"/>
    <property type="evidence" value="ECO:0007669"/>
    <property type="project" value="UniProtKB-KW"/>
</dbReference>
<feature type="transmembrane region" description="Helical" evidence="2">
    <location>
        <begin position="6"/>
        <end position="24"/>
    </location>
</feature>
<feature type="transmembrane region" description="Helical" evidence="2">
    <location>
        <begin position="145"/>
        <end position="170"/>
    </location>
</feature>
<dbReference type="PANTHER" id="PTHR30487">
    <property type="entry name" value="TYPE 4 PREPILIN-LIKE PROTEINS LEADER PEPTIDE-PROCESSING ENZYME"/>
    <property type="match status" value="1"/>
</dbReference>
<keyword evidence="2" id="KW-0472">Membrane</keyword>
<dbReference type="EC" id="3.4.23.43" evidence="4"/>
<dbReference type="RefSeq" id="WP_179720290.1">
    <property type="nucleotide sequence ID" value="NZ_BAABFH010000001.1"/>
</dbReference>
<evidence type="ECO:0000259" key="3">
    <source>
        <dbReference type="Pfam" id="PF01478"/>
    </source>
</evidence>
<dbReference type="EMBL" id="JACCFJ010000001">
    <property type="protein sequence ID" value="NYI83656.1"/>
    <property type="molecule type" value="Genomic_DNA"/>
</dbReference>
<keyword evidence="5" id="KW-1185">Reference proteome</keyword>
<evidence type="ECO:0000256" key="1">
    <source>
        <dbReference type="ARBA" id="ARBA00005801"/>
    </source>
</evidence>
<keyword evidence="4" id="KW-0489">Methyltransferase</keyword>
<keyword evidence="2" id="KW-1133">Transmembrane helix</keyword>
<feature type="transmembrane region" description="Helical" evidence="2">
    <location>
        <begin position="89"/>
        <end position="106"/>
    </location>
</feature>
<keyword evidence="4" id="KW-0808">Transferase</keyword>
<dbReference type="EC" id="2.1.1.-" evidence="4"/>
<reference evidence="4 5" key="1">
    <citation type="submission" date="2020-07" db="EMBL/GenBank/DDBJ databases">
        <title>Sequencing the genomes of 1000 actinobacteria strains.</title>
        <authorList>
            <person name="Klenk H.-P."/>
        </authorList>
    </citation>
    <scope>NUCLEOTIDE SEQUENCE [LARGE SCALE GENOMIC DNA]</scope>
    <source>
        <strain evidence="4 5">DSM 44065</strain>
    </source>
</reference>
<dbReference type="Gene3D" id="1.20.120.1220">
    <property type="match status" value="1"/>
</dbReference>
<name>A0A853AIN4_9PSEU</name>
<evidence type="ECO:0000313" key="5">
    <source>
        <dbReference type="Proteomes" id="UP000587002"/>
    </source>
</evidence>
<comment type="similarity">
    <text evidence="1">Belongs to the peptidase A24 family.</text>
</comment>